<name>A0A419WTF1_9BACT</name>
<dbReference type="OrthoDB" id="9792335at2"/>
<keyword evidence="3" id="KW-0378">Hydrolase</keyword>
<evidence type="ECO:0000313" key="7">
    <source>
        <dbReference type="EMBL" id="RKD98696.1"/>
    </source>
</evidence>
<dbReference type="Proteomes" id="UP000284531">
    <property type="component" value="Unassembled WGS sequence"/>
</dbReference>
<evidence type="ECO:0000256" key="3">
    <source>
        <dbReference type="ARBA" id="ARBA00022801"/>
    </source>
</evidence>
<dbReference type="Gene3D" id="3.30.70.360">
    <property type="match status" value="1"/>
</dbReference>
<keyword evidence="2" id="KW-0479">Metal-binding</keyword>
<dbReference type="InterPro" id="IPR050072">
    <property type="entry name" value="Peptidase_M20A"/>
</dbReference>
<dbReference type="PANTHER" id="PTHR43808:SF31">
    <property type="entry name" value="N-ACETYL-L-CITRULLINE DEACETYLASE"/>
    <property type="match status" value="1"/>
</dbReference>
<comment type="cofactor">
    <cofactor evidence="1">
        <name>Zn(2+)</name>
        <dbReference type="ChEBI" id="CHEBI:29105"/>
    </cofactor>
</comment>
<evidence type="ECO:0000256" key="5">
    <source>
        <dbReference type="ARBA" id="ARBA00023285"/>
    </source>
</evidence>
<dbReference type="InterPro" id="IPR036264">
    <property type="entry name" value="Bact_exopeptidase_dim_dom"/>
</dbReference>
<dbReference type="PROSITE" id="PS00758">
    <property type="entry name" value="ARGE_DAPE_CPG2_1"/>
    <property type="match status" value="1"/>
</dbReference>
<dbReference type="InterPro" id="IPR001261">
    <property type="entry name" value="ArgE/DapE_CS"/>
</dbReference>
<comment type="caution">
    <text evidence="7">The sequence shown here is derived from an EMBL/GenBank/DDBJ whole genome shotgun (WGS) entry which is preliminary data.</text>
</comment>
<dbReference type="AlphaFoldDB" id="A0A419WTF1"/>
<accession>A0A419WTF1</accession>
<dbReference type="Pfam" id="PF01546">
    <property type="entry name" value="Peptidase_M20"/>
    <property type="match status" value="1"/>
</dbReference>
<reference evidence="7 8" key="1">
    <citation type="submission" date="2018-09" db="EMBL/GenBank/DDBJ databases">
        <title>Genomic Encyclopedia of Archaeal and Bacterial Type Strains, Phase II (KMG-II): from individual species to whole genera.</title>
        <authorList>
            <person name="Goeker M."/>
        </authorList>
    </citation>
    <scope>NUCLEOTIDE SEQUENCE [LARGE SCALE GENOMIC DNA]</scope>
    <source>
        <strain evidence="7 8">DSM 21950</strain>
    </source>
</reference>
<evidence type="ECO:0000256" key="2">
    <source>
        <dbReference type="ARBA" id="ARBA00022723"/>
    </source>
</evidence>
<dbReference type="PANTHER" id="PTHR43808">
    <property type="entry name" value="ACETYLORNITHINE DEACETYLASE"/>
    <property type="match status" value="1"/>
</dbReference>
<dbReference type="InterPro" id="IPR011650">
    <property type="entry name" value="Peptidase_M20_dimer"/>
</dbReference>
<dbReference type="Pfam" id="PF07687">
    <property type="entry name" value="M20_dimer"/>
    <property type="match status" value="1"/>
</dbReference>
<dbReference type="CDD" id="cd05651">
    <property type="entry name" value="M20_ArgE_DapE-like"/>
    <property type="match status" value="1"/>
</dbReference>
<proteinExistence type="predicted"/>
<keyword evidence="8" id="KW-1185">Reference proteome</keyword>
<gene>
    <name evidence="7" type="ORF">BXY64_3557</name>
</gene>
<keyword evidence="4" id="KW-0862">Zinc</keyword>
<dbReference type="SUPFAM" id="SSF53187">
    <property type="entry name" value="Zn-dependent exopeptidases"/>
    <property type="match status" value="1"/>
</dbReference>
<evidence type="ECO:0000259" key="6">
    <source>
        <dbReference type="Pfam" id="PF07687"/>
    </source>
</evidence>
<dbReference type="InterPro" id="IPR002933">
    <property type="entry name" value="Peptidase_M20"/>
</dbReference>
<protein>
    <submittedName>
        <fullName evidence="7">Acetylornithine deacetylase</fullName>
    </submittedName>
</protein>
<dbReference type="RefSeq" id="WP_120241270.1">
    <property type="nucleotide sequence ID" value="NZ_RAPQ01000011.1"/>
</dbReference>
<dbReference type="Gene3D" id="3.40.630.10">
    <property type="entry name" value="Zn peptidases"/>
    <property type="match status" value="1"/>
</dbReference>
<feature type="domain" description="Peptidase M20 dimerisation" evidence="6">
    <location>
        <begin position="167"/>
        <end position="268"/>
    </location>
</feature>
<dbReference type="GO" id="GO:0008777">
    <property type="term" value="F:acetylornithine deacetylase activity"/>
    <property type="evidence" value="ECO:0007669"/>
    <property type="project" value="TreeGrafter"/>
</dbReference>
<dbReference type="SUPFAM" id="SSF55031">
    <property type="entry name" value="Bacterial exopeptidase dimerisation domain"/>
    <property type="match status" value="1"/>
</dbReference>
<dbReference type="GO" id="GO:0046872">
    <property type="term" value="F:metal ion binding"/>
    <property type="evidence" value="ECO:0007669"/>
    <property type="project" value="UniProtKB-KW"/>
</dbReference>
<dbReference type="EMBL" id="RAPQ01000011">
    <property type="protein sequence ID" value="RKD98696.1"/>
    <property type="molecule type" value="Genomic_DNA"/>
</dbReference>
<evidence type="ECO:0000256" key="4">
    <source>
        <dbReference type="ARBA" id="ARBA00022833"/>
    </source>
</evidence>
<evidence type="ECO:0000313" key="8">
    <source>
        <dbReference type="Proteomes" id="UP000284531"/>
    </source>
</evidence>
<organism evidence="7 8">
    <name type="scientific">Marinifilum flexuosum</name>
    <dbReference type="NCBI Taxonomy" id="1117708"/>
    <lineage>
        <taxon>Bacteria</taxon>
        <taxon>Pseudomonadati</taxon>
        <taxon>Bacteroidota</taxon>
        <taxon>Bacteroidia</taxon>
        <taxon>Marinilabiliales</taxon>
        <taxon>Marinifilaceae</taxon>
    </lineage>
</organism>
<keyword evidence="5" id="KW-0170">Cobalt</keyword>
<sequence length="358" mass="39951">MNLDKYTNIALSTLKELISIQSFSKEENLVADVMEKKLSDFGYKVYRKGNNVWIFNKNFKEGKPVLLMNSHLDTVKPNEKWTKDPYNPEDVDDKLYGLGSNDAGGCLVSLMATFMALDETEQEYNRVFCASAEEEISGKNGFELVQDEIGRIDVGIVGEPTLMEMAIAEKGLMVLDCEAIGVPGHAARNEGVNAISLALKDIEWFHSFKFENESEMLGPVKMTVTQINAGKQHNVIPASCTYVVDVRTNEHYSNEKAFEIIKANVESDVKARSFRMNSSGIPLEHPLIQAGLEQRMDYYGSPTTSDQAIMKGFPTLKLGPGDSARSHTADEFIYVKEIGEGIEKYYNLLNGLKLTTNK</sequence>
<evidence type="ECO:0000256" key="1">
    <source>
        <dbReference type="ARBA" id="ARBA00001947"/>
    </source>
</evidence>
<dbReference type="GO" id="GO:0006526">
    <property type="term" value="P:L-arginine biosynthetic process"/>
    <property type="evidence" value="ECO:0007669"/>
    <property type="project" value="TreeGrafter"/>
</dbReference>